<evidence type="ECO:0000313" key="3">
    <source>
        <dbReference type="Proteomes" id="UP000269692"/>
    </source>
</evidence>
<keyword evidence="3" id="KW-1185">Reference proteome</keyword>
<dbReference type="InterPro" id="IPR013154">
    <property type="entry name" value="ADH-like_N"/>
</dbReference>
<reference evidence="2 3" key="1">
    <citation type="submission" date="2018-10" db="EMBL/GenBank/DDBJ databases">
        <title>Xanthobacter tagetidis genome sequencing and assembly.</title>
        <authorList>
            <person name="Maclea K.S."/>
            <person name="Goen A.E."/>
            <person name="Fatima S.A."/>
        </authorList>
    </citation>
    <scope>NUCLEOTIDE SEQUENCE [LARGE SCALE GENOMIC DNA]</scope>
    <source>
        <strain evidence="2 3">ATCC 700314</strain>
    </source>
</reference>
<protein>
    <submittedName>
        <fullName evidence="2">NADPH:quinone oxidoreductase family protein</fullName>
    </submittedName>
</protein>
<dbReference type="InterPro" id="IPR013149">
    <property type="entry name" value="ADH-like_C"/>
</dbReference>
<dbReference type="SUPFAM" id="SSF51735">
    <property type="entry name" value="NAD(P)-binding Rossmann-fold domains"/>
    <property type="match status" value="1"/>
</dbReference>
<dbReference type="InterPro" id="IPR051397">
    <property type="entry name" value="Zn-ADH-like_protein"/>
</dbReference>
<dbReference type="EMBL" id="RCTF01000007">
    <property type="protein sequence ID" value="RLP78795.1"/>
    <property type="molecule type" value="Genomic_DNA"/>
</dbReference>
<dbReference type="GO" id="GO:0016491">
    <property type="term" value="F:oxidoreductase activity"/>
    <property type="evidence" value="ECO:0007669"/>
    <property type="project" value="InterPro"/>
</dbReference>
<dbReference type="PANTHER" id="PTHR43677">
    <property type="entry name" value="SHORT-CHAIN DEHYDROGENASE/REDUCTASE"/>
    <property type="match status" value="1"/>
</dbReference>
<dbReference type="Proteomes" id="UP000269692">
    <property type="component" value="Unassembled WGS sequence"/>
</dbReference>
<dbReference type="SMART" id="SM00829">
    <property type="entry name" value="PKS_ER"/>
    <property type="match status" value="1"/>
</dbReference>
<comment type="caution">
    <text evidence="2">The sequence shown here is derived from an EMBL/GenBank/DDBJ whole genome shotgun (WGS) entry which is preliminary data.</text>
</comment>
<organism evidence="2 3">
    <name type="scientific">Xanthobacter tagetidis</name>
    <dbReference type="NCBI Taxonomy" id="60216"/>
    <lineage>
        <taxon>Bacteria</taxon>
        <taxon>Pseudomonadati</taxon>
        <taxon>Pseudomonadota</taxon>
        <taxon>Alphaproteobacteria</taxon>
        <taxon>Hyphomicrobiales</taxon>
        <taxon>Xanthobacteraceae</taxon>
        <taxon>Xanthobacter</taxon>
    </lineage>
</organism>
<dbReference type="Gene3D" id="3.90.180.10">
    <property type="entry name" value="Medium-chain alcohol dehydrogenases, catalytic domain"/>
    <property type="match status" value="1"/>
</dbReference>
<sequence>MRAVLCTRLGSPESLEIADLPDPVPGLGEVVVDVAAVGLNFFDTLMLKDLYQLKPPVPFSPGAEFAGHVSALGDETDGFAIGDRVCGYVSYGAAREKLVVAAERLARVPADFDLVKAAALPVTYGTALYALRDRGALKAGETLAVLGASGGVGLAAVEIGAIFGARTIACASSPEKVAFAKAHGAGAGLDYSKEDLKAGLKAFAGGQGIDVVYDPVGGELAEQALRALGPLGRFLVIGFASGQIPKIPLNLLLLKNCDARGVDFGAKARGTPVWLRDAIAELMAYGQEGRISAHVDATFPLSDCAAALAEIAGRRVKGKVVLTTGR</sequence>
<name>A0A3L7AFK0_9HYPH</name>
<dbReference type="RefSeq" id="WP_121623331.1">
    <property type="nucleotide sequence ID" value="NZ_JACIIW010000005.1"/>
</dbReference>
<dbReference type="CDD" id="cd08241">
    <property type="entry name" value="QOR1"/>
    <property type="match status" value="1"/>
</dbReference>
<evidence type="ECO:0000259" key="1">
    <source>
        <dbReference type="SMART" id="SM00829"/>
    </source>
</evidence>
<dbReference type="OrthoDB" id="4190732at2"/>
<gene>
    <name evidence="2" type="ORF">D9R14_10815</name>
</gene>
<dbReference type="SUPFAM" id="SSF50129">
    <property type="entry name" value="GroES-like"/>
    <property type="match status" value="1"/>
</dbReference>
<dbReference type="InterPro" id="IPR011032">
    <property type="entry name" value="GroES-like_sf"/>
</dbReference>
<dbReference type="Pfam" id="PF00107">
    <property type="entry name" value="ADH_zinc_N"/>
    <property type="match status" value="1"/>
</dbReference>
<dbReference type="InterPro" id="IPR020843">
    <property type="entry name" value="ER"/>
</dbReference>
<dbReference type="AlphaFoldDB" id="A0A3L7AFK0"/>
<feature type="domain" description="Enoyl reductase (ER)" evidence="1">
    <location>
        <begin position="10"/>
        <end position="322"/>
    </location>
</feature>
<dbReference type="Pfam" id="PF08240">
    <property type="entry name" value="ADH_N"/>
    <property type="match status" value="1"/>
</dbReference>
<accession>A0A3L7AFK0</accession>
<dbReference type="InterPro" id="IPR036291">
    <property type="entry name" value="NAD(P)-bd_dom_sf"/>
</dbReference>
<dbReference type="Gene3D" id="3.40.50.720">
    <property type="entry name" value="NAD(P)-binding Rossmann-like Domain"/>
    <property type="match status" value="1"/>
</dbReference>
<proteinExistence type="predicted"/>
<evidence type="ECO:0000313" key="2">
    <source>
        <dbReference type="EMBL" id="RLP78795.1"/>
    </source>
</evidence>
<dbReference type="PANTHER" id="PTHR43677:SF4">
    <property type="entry name" value="QUINONE OXIDOREDUCTASE-LIKE PROTEIN 2"/>
    <property type="match status" value="1"/>
</dbReference>